<gene>
    <name evidence="1" type="ordered locus">Sulku_1701</name>
</gene>
<dbReference type="AlphaFoldDB" id="E4U0W0"/>
<name>E4U0W0_SULKY</name>
<reference evidence="1 2" key="1">
    <citation type="journal article" date="2012" name="Stand. Genomic Sci.">
        <title>Complete genome sequence of the sulfur compounds oxidizing chemolithoautotroph Sulfuricurvum kujiense type strain (YK-1(T)).</title>
        <authorList>
            <person name="Han C."/>
            <person name="Kotsyurbenko O."/>
            <person name="Chertkov O."/>
            <person name="Held B."/>
            <person name="Lapidus A."/>
            <person name="Nolan M."/>
            <person name="Lucas S."/>
            <person name="Hammon N."/>
            <person name="Deshpande S."/>
            <person name="Cheng J.F."/>
            <person name="Tapia R."/>
            <person name="Goodwin L.A."/>
            <person name="Pitluck S."/>
            <person name="Liolios K."/>
            <person name="Pagani I."/>
            <person name="Ivanova N."/>
            <person name="Mavromatis K."/>
            <person name="Mikhailova N."/>
            <person name="Pati A."/>
            <person name="Chen A."/>
            <person name="Palaniappan K."/>
            <person name="Land M."/>
            <person name="Hauser L."/>
            <person name="Chang Y.J."/>
            <person name="Jeffries C.D."/>
            <person name="Brambilla E.M."/>
            <person name="Rohde M."/>
            <person name="Spring S."/>
            <person name="Sikorski J."/>
            <person name="Goker M."/>
            <person name="Woyke T."/>
            <person name="Bristow J."/>
            <person name="Eisen J.A."/>
            <person name="Markowitz V."/>
            <person name="Hugenholtz P."/>
            <person name="Kyrpides N.C."/>
            <person name="Klenk H.P."/>
            <person name="Detter J.C."/>
        </authorList>
    </citation>
    <scope>NUCLEOTIDE SEQUENCE [LARGE SCALE GENOMIC DNA]</scope>
    <source>
        <strain evidence="2">ATCC BAA-921 / DSM 16994 / JCM 11577 / YK-1</strain>
    </source>
</reference>
<dbReference type="EMBL" id="CP002355">
    <property type="protein sequence ID" value="ADR34362.1"/>
    <property type="molecule type" value="Genomic_DNA"/>
</dbReference>
<accession>E4U0W0</accession>
<sequence>MVFVKVSPASFSQNNANYNLSHLILLAKEWNLDVRDLFPSKKY</sequence>
<protein>
    <submittedName>
        <fullName evidence="1">Uncharacterized protein</fullName>
    </submittedName>
</protein>
<dbReference type="Proteomes" id="UP000008721">
    <property type="component" value="Chromosome"/>
</dbReference>
<evidence type="ECO:0000313" key="1">
    <source>
        <dbReference type="EMBL" id="ADR34362.1"/>
    </source>
</evidence>
<dbReference type="HOGENOM" id="CLU_3240565_0_0_7"/>
<evidence type="ECO:0000313" key="2">
    <source>
        <dbReference type="Proteomes" id="UP000008721"/>
    </source>
</evidence>
<dbReference type="RefSeq" id="WP_013460559.1">
    <property type="nucleotide sequence ID" value="NC_014762.1"/>
</dbReference>
<proteinExistence type="predicted"/>
<keyword evidence="2" id="KW-1185">Reference proteome</keyword>
<organism evidence="1 2">
    <name type="scientific">Sulfuricurvum kujiense (strain ATCC BAA-921 / DSM 16994 / JCM 11577 / YK-1)</name>
    <dbReference type="NCBI Taxonomy" id="709032"/>
    <lineage>
        <taxon>Bacteria</taxon>
        <taxon>Pseudomonadati</taxon>
        <taxon>Campylobacterota</taxon>
        <taxon>Epsilonproteobacteria</taxon>
        <taxon>Campylobacterales</taxon>
        <taxon>Sulfurimonadaceae</taxon>
        <taxon>Sulfuricurvum</taxon>
    </lineage>
</organism>
<dbReference type="KEGG" id="sku:Sulku_1701"/>